<evidence type="ECO:0000259" key="3">
    <source>
        <dbReference type="Pfam" id="PF13649"/>
    </source>
</evidence>
<protein>
    <submittedName>
        <fullName evidence="4">Class I SAM-dependent methyltransferase</fullName>
        <ecNumber evidence="4">2.1.-.-</ecNumber>
    </submittedName>
</protein>
<evidence type="ECO:0000313" key="4">
    <source>
        <dbReference type="EMBL" id="MDX8337409.1"/>
    </source>
</evidence>
<dbReference type="Gene3D" id="3.40.50.150">
    <property type="entry name" value="Vaccinia Virus protein VP39"/>
    <property type="match status" value="1"/>
</dbReference>
<dbReference type="InterPro" id="IPR041698">
    <property type="entry name" value="Methyltransf_25"/>
</dbReference>
<keyword evidence="2 4" id="KW-0808">Transferase</keyword>
<dbReference type="SUPFAM" id="SSF53335">
    <property type="entry name" value="S-adenosyl-L-methionine-dependent methyltransferases"/>
    <property type="match status" value="1"/>
</dbReference>
<dbReference type="Pfam" id="PF13649">
    <property type="entry name" value="Methyltransf_25"/>
    <property type="match status" value="1"/>
</dbReference>
<evidence type="ECO:0000256" key="1">
    <source>
        <dbReference type="ARBA" id="ARBA00022603"/>
    </source>
</evidence>
<keyword evidence="1 4" id="KW-0489">Methyltransferase</keyword>
<organism evidence="4 5">
    <name type="scientific">Candidatus Cetobacterium colombiensis</name>
    <dbReference type="NCBI Taxonomy" id="3073100"/>
    <lineage>
        <taxon>Bacteria</taxon>
        <taxon>Fusobacteriati</taxon>
        <taxon>Fusobacteriota</taxon>
        <taxon>Fusobacteriia</taxon>
        <taxon>Fusobacteriales</taxon>
        <taxon>Fusobacteriaceae</taxon>
        <taxon>Cetobacterium</taxon>
    </lineage>
</organism>
<accession>A0ABU4WD05</accession>
<dbReference type="PANTHER" id="PTHR43861:SF1">
    <property type="entry name" value="TRANS-ACONITATE 2-METHYLTRANSFERASE"/>
    <property type="match status" value="1"/>
</dbReference>
<reference evidence="5" key="1">
    <citation type="submission" date="2023-07" db="EMBL/GenBank/DDBJ databases">
        <authorList>
            <person name="Colorado M.A."/>
            <person name="Villamil L.M."/>
            <person name="Melo J.F."/>
            <person name="Rodriguez J.A."/>
            <person name="Ruiz R.Y."/>
        </authorList>
    </citation>
    <scope>NUCLEOTIDE SEQUENCE [LARGE SCALE GENOMIC DNA]</scope>
    <source>
        <strain evidence="5">C33</strain>
    </source>
</reference>
<dbReference type="GO" id="GO:0008168">
    <property type="term" value="F:methyltransferase activity"/>
    <property type="evidence" value="ECO:0007669"/>
    <property type="project" value="UniProtKB-KW"/>
</dbReference>
<name>A0ABU4WD05_9FUSO</name>
<keyword evidence="5" id="KW-1185">Reference proteome</keyword>
<evidence type="ECO:0000256" key="2">
    <source>
        <dbReference type="ARBA" id="ARBA00022679"/>
    </source>
</evidence>
<dbReference type="EMBL" id="JAVIKH010000038">
    <property type="protein sequence ID" value="MDX8337409.1"/>
    <property type="molecule type" value="Genomic_DNA"/>
</dbReference>
<dbReference type="Proteomes" id="UP001279681">
    <property type="component" value="Unassembled WGS sequence"/>
</dbReference>
<dbReference type="EC" id="2.1.-.-" evidence="4"/>
<dbReference type="PANTHER" id="PTHR43861">
    <property type="entry name" value="TRANS-ACONITATE 2-METHYLTRANSFERASE-RELATED"/>
    <property type="match status" value="1"/>
</dbReference>
<proteinExistence type="predicted"/>
<feature type="domain" description="Methyltransferase" evidence="3">
    <location>
        <begin position="40"/>
        <end position="128"/>
    </location>
</feature>
<dbReference type="GO" id="GO:0032259">
    <property type="term" value="P:methylation"/>
    <property type="evidence" value="ECO:0007669"/>
    <property type="project" value="UniProtKB-KW"/>
</dbReference>
<dbReference type="RefSeq" id="WP_320314747.1">
    <property type="nucleotide sequence ID" value="NZ_JAVIKH010000038.1"/>
</dbReference>
<evidence type="ECO:0000313" key="5">
    <source>
        <dbReference type="Proteomes" id="UP001279681"/>
    </source>
</evidence>
<gene>
    <name evidence="4" type="ORF">RFV38_13060</name>
</gene>
<dbReference type="CDD" id="cd02440">
    <property type="entry name" value="AdoMet_MTases"/>
    <property type="match status" value="1"/>
</dbReference>
<comment type="caution">
    <text evidence="4">The sequence shown here is derived from an EMBL/GenBank/DDBJ whole genome shotgun (WGS) entry which is preliminary data.</text>
</comment>
<dbReference type="InterPro" id="IPR029063">
    <property type="entry name" value="SAM-dependent_MTases_sf"/>
</dbReference>
<sequence length="193" mass="22041">MSVKFYNDNAESFFNNTVNADMSSTYNIFEENLSDKTGEILDLGCGSGRDAKHFIDAGFKVTALDLSPILAAKASEYIGQEVIVANMKDLDFSDKFIGIWACASLLHLTEDEVLETLKRCHKALKNDGTMYVSFKYGETNFEKDGRIFTCFTRDRFLNLIKDLDFYYRATFETGDVRPGRENEKWLNVILKKK</sequence>